<feature type="domain" description="Gamma-glutamylcyclotransferase AIG2-like" evidence="4">
    <location>
        <begin position="21"/>
        <end position="143"/>
    </location>
</feature>
<dbReference type="Proteomes" id="UP000018888">
    <property type="component" value="Unassembled WGS sequence"/>
</dbReference>
<evidence type="ECO:0000313" key="6">
    <source>
        <dbReference type="Proteomes" id="UP000018888"/>
    </source>
</evidence>
<reference evidence="5 6" key="2">
    <citation type="journal article" date="2018" name="New Phytol.">
        <title>High intraspecific genome diversity in the model arbuscular mycorrhizal symbiont Rhizophagus irregularis.</title>
        <authorList>
            <person name="Chen E.C.H."/>
            <person name="Morin E."/>
            <person name="Beaudet D."/>
            <person name="Noel J."/>
            <person name="Yildirir G."/>
            <person name="Ndikumana S."/>
            <person name="Charron P."/>
            <person name="St-Onge C."/>
            <person name="Giorgi J."/>
            <person name="Kruger M."/>
            <person name="Marton T."/>
            <person name="Ropars J."/>
            <person name="Grigoriev I.V."/>
            <person name="Hainaut M."/>
            <person name="Henrissat B."/>
            <person name="Roux C."/>
            <person name="Martin F."/>
            <person name="Corradi N."/>
        </authorList>
    </citation>
    <scope>NUCLEOTIDE SEQUENCE [LARGE SCALE GENOMIC DNA]</scope>
    <source>
        <strain evidence="5 6">DAOM 197198</strain>
    </source>
</reference>
<dbReference type="InterPro" id="IPR013024">
    <property type="entry name" value="GGCT-like"/>
</dbReference>
<proteinExistence type="inferred from homology"/>
<dbReference type="InterPro" id="IPR045038">
    <property type="entry name" value="AIG2-like"/>
</dbReference>
<dbReference type="Gene3D" id="3.10.490.10">
    <property type="entry name" value="Gamma-glutamyl cyclotransferase-like"/>
    <property type="match status" value="1"/>
</dbReference>
<dbReference type="CDD" id="cd06661">
    <property type="entry name" value="GGCT_like"/>
    <property type="match status" value="1"/>
</dbReference>
<sequence>MSFVIIVKKKKFLLMDNNFTCFFYGTLVFPQILKQVLNDGRKNTEPPINVEQIPATLKGYKRRKVIGTDYPAILKGDDLKDETRGVLIRGLSSQDIRRLDNFESHQYERKKIKVYIENEGTPIEAITYVWKDSPDLLDEKDWNSEEFEWSKFSDY</sequence>
<dbReference type="InterPro" id="IPR009288">
    <property type="entry name" value="AIG2-like_dom"/>
</dbReference>
<comment type="similarity">
    <text evidence="1">Belongs to the gamma-glutamylcyclotransferase family.</text>
</comment>
<dbReference type="SUPFAM" id="SSF110857">
    <property type="entry name" value="Gamma-glutamyl cyclotransferase-like"/>
    <property type="match status" value="1"/>
</dbReference>
<reference evidence="5 6" key="1">
    <citation type="journal article" date="2013" name="Proc. Natl. Acad. Sci. U.S.A.">
        <title>Genome of an arbuscular mycorrhizal fungus provides insight into the oldest plant symbiosis.</title>
        <authorList>
            <person name="Tisserant E."/>
            <person name="Malbreil M."/>
            <person name="Kuo A."/>
            <person name="Kohler A."/>
            <person name="Symeonidi A."/>
            <person name="Balestrini R."/>
            <person name="Charron P."/>
            <person name="Duensing N."/>
            <person name="Frei Dit Frey N."/>
            <person name="Gianinazzi-Pearson V."/>
            <person name="Gilbert L.B."/>
            <person name="Handa Y."/>
            <person name="Herr J.R."/>
            <person name="Hijri M."/>
            <person name="Koul R."/>
            <person name="Kawaguchi M."/>
            <person name="Krajinski F."/>
            <person name="Lammers P.J."/>
            <person name="Masclaux F.G."/>
            <person name="Murat C."/>
            <person name="Morin E."/>
            <person name="Ndikumana S."/>
            <person name="Pagni M."/>
            <person name="Petitpierre D."/>
            <person name="Requena N."/>
            <person name="Rosikiewicz P."/>
            <person name="Riley R."/>
            <person name="Saito K."/>
            <person name="San Clemente H."/>
            <person name="Shapiro H."/>
            <person name="van Tuinen D."/>
            <person name="Becard G."/>
            <person name="Bonfante P."/>
            <person name="Paszkowski U."/>
            <person name="Shachar-Hill Y.Y."/>
            <person name="Tuskan G.A."/>
            <person name="Young P.W."/>
            <person name="Sanders I.R."/>
            <person name="Henrissat B."/>
            <person name="Rensing S.A."/>
            <person name="Grigoriev I.V."/>
            <person name="Corradi N."/>
            <person name="Roux C."/>
            <person name="Martin F."/>
        </authorList>
    </citation>
    <scope>NUCLEOTIDE SEQUENCE [LARGE SCALE GENOMIC DNA]</scope>
    <source>
        <strain evidence="5 6">DAOM 197198</strain>
    </source>
</reference>
<keyword evidence="6" id="KW-1185">Reference proteome</keyword>
<evidence type="ECO:0000256" key="2">
    <source>
        <dbReference type="ARBA" id="ARBA00022679"/>
    </source>
</evidence>
<evidence type="ECO:0000256" key="1">
    <source>
        <dbReference type="ARBA" id="ARBA00008861"/>
    </source>
</evidence>
<organism evidence="5 6">
    <name type="scientific">Rhizophagus irregularis (strain DAOM 181602 / DAOM 197198 / MUCL 43194)</name>
    <name type="common">Arbuscular mycorrhizal fungus</name>
    <name type="synonym">Glomus intraradices</name>
    <dbReference type="NCBI Taxonomy" id="747089"/>
    <lineage>
        <taxon>Eukaryota</taxon>
        <taxon>Fungi</taxon>
        <taxon>Fungi incertae sedis</taxon>
        <taxon>Mucoromycota</taxon>
        <taxon>Glomeromycotina</taxon>
        <taxon>Glomeromycetes</taxon>
        <taxon>Glomerales</taxon>
        <taxon>Glomeraceae</taxon>
        <taxon>Rhizophagus</taxon>
    </lineage>
</organism>
<keyword evidence="2" id="KW-0808">Transferase</keyword>
<dbReference type="PANTHER" id="PTHR31544:SF2">
    <property type="entry name" value="AIG2-LIKE PROTEIN D"/>
    <property type="match status" value="1"/>
</dbReference>
<evidence type="ECO:0000313" key="5">
    <source>
        <dbReference type="EMBL" id="POG64329.1"/>
    </source>
</evidence>
<evidence type="ECO:0000256" key="3">
    <source>
        <dbReference type="ARBA" id="ARBA00030602"/>
    </source>
</evidence>
<dbReference type="GO" id="GO:0016740">
    <property type="term" value="F:transferase activity"/>
    <property type="evidence" value="ECO:0007669"/>
    <property type="project" value="UniProtKB-KW"/>
</dbReference>
<dbReference type="EMBL" id="AUPC02000243">
    <property type="protein sequence ID" value="POG64329.1"/>
    <property type="molecule type" value="Genomic_DNA"/>
</dbReference>
<dbReference type="InterPro" id="IPR036568">
    <property type="entry name" value="GGCT-like_sf"/>
</dbReference>
<dbReference type="Pfam" id="PF06094">
    <property type="entry name" value="GGACT"/>
    <property type="match status" value="1"/>
</dbReference>
<name>A0A2P4PG06_RHIID</name>
<dbReference type="PANTHER" id="PTHR31544">
    <property type="entry name" value="AIG2-LIKE PROTEIN D"/>
    <property type="match status" value="1"/>
</dbReference>
<gene>
    <name evidence="5" type="ORF">GLOIN_2v1676365</name>
</gene>
<dbReference type="VEuPathDB" id="FungiDB:RhiirFUN_002191"/>
<accession>A0A2P4PG06</accession>
<comment type="caution">
    <text evidence="5">The sequence shown here is derived from an EMBL/GenBank/DDBJ whole genome shotgun (WGS) entry which is preliminary data.</text>
</comment>
<protein>
    <recommendedName>
        <fullName evidence="3">Putative gamma-glutamylcyclotransferase</fullName>
    </recommendedName>
</protein>
<evidence type="ECO:0000259" key="4">
    <source>
        <dbReference type="Pfam" id="PF06094"/>
    </source>
</evidence>
<dbReference type="AlphaFoldDB" id="A0A2P4PG06"/>